<dbReference type="EMBL" id="JAKJXO020000003">
    <property type="protein sequence ID" value="KAL1607692.1"/>
    <property type="molecule type" value="Genomic_DNA"/>
</dbReference>
<keyword evidence="3" id="KW-1185">Reference proteome</keyword>
<name>A0ABR3RUR7_9PLEO</name>
<dbReference type="SUPFAM" id="SSF48452">
    <property type="entry name" value="TPR-like"/>
    <property type="match status" value="1"/>
</dbReference>
<keyword evidence="1" id="KW-0175">Coiled coil</keyword>
<evidence type="ECO:0000313" key="2">
    <source>
        <dbReference type="EMBL" id="KAL1607692.1"/>
    </source>
</evidence>
<dbReference type="SUPFAM" id="SSF52540">
    <property type="entry name" value="P-loop containing nucleoside triphosphate hydrolases"/>
    <property type="match status" value="1"/>
</dbReference>
<dbReference type="Gene3D" id="3.40.50.300">
    <property type="entry name" value="P-loop containing nucleotide triphosphate hydrolases"/>
    <property type="match status" value="1"/>
</dbReference>
<comment type="caution">
    <text evidence="2">The sequence shown here is derived from an EMBL/GenBank/DDBJ whole genome shotgun (WGS) entry which is preliminary data.</text>
</comment>
<accession>A0ABR3RUR7</accession>
<protein>
    <recommendedName>
        <fullName evidence="4">Tetratricopeptide repeat protein</fullName>
    </recommendedName>
</protein>
<dbReference type="InterPro" id="IPR053137">
    <property type="entry name" value="NLR-like"/>
</dbReference>
<organism evidence="2 3">
    <name type="scientific">Paraconiothyrium brasiliense</name>
    <dbReference type="NCBI Taxonomy" id="300254"/>
    <lineage>
        <taxon>Eukaryota</taxon>
        <taxon>Fungi</taxon>
        <taxon>Dikarya</taxon>
        <taxon>Ascomycota</taxon>
        <taxon>Pezizomycotina</taxon>
        <taxon>Dothideomycetes</taxon>
        <taxon>Pleosporomycetidae</taxon>
        <taxon>Pleosporales</taxon>
        <taxon>Massarineae</taxon>
        <taxon>Didymosphaeriaceae</taxon>
        <taxon>Paraconiothyrium</taxon>
    </lineage>
</organism>
<dbReference type="InterPro" id="IPR027417">
    <property type="entry name" value="P-loop_NTPase"/>
</dbReference>
<dbReference type="InterPro" id="IPR011990">
    <property type="entry name" value="TPR-like_helical_dom_sf"/>
</dbReference>
<dbReference type="Gene3D" id="1.25.40.10">
    <property type="entry name" value="Tetratricopeptide repeat domain"/>
    <property type="match status" value="2"/>
</dbReference>
<proteinExistence type="predicted"/>
<dbReference type="PANTHER" id="PTHR46082">
    <property type="entry name" value="ATP/GTP-BINDING PROTEIN-RELATED"/>
    <property type="match status" value="1"/>
</dbReference>
<dbReference type="PANTHER" id="PTHR46082:SF6">
    <property type="entry name" value="AAA+ ATPASE DOMAIN-CONTAINING PROTEIN-RELATED"/>
    <property type="match status" value="1"/>
</dbReference>
<evidence type="ECO:0008006" key="4">
    <source>
        <dbReference type="Google" id="ProtNLM"/>
    </source>
</evidence>
<feature type="coiled-coil region" evidence="1">
    <location>
        <begin position="25"/>
        <end position="52"/>
    </location>
</feature>
<evidence type="ECO:0000313" key="3">
    <source>
        <dbReference type="Proteomes" id="UP001521785"/>
    </source>
</evidence>
<dbReference type="Pfam" id="PF13424">
    <property type="entry name" value="TPR_12"/>
    <property type="match status" value="2"/>
</dbReference>
<sequence>MADPFSFVAGGIGVADVVVRVIRYLKEVRAAYKSVEQDIARLIDQVERLMRVHQQLECFLDDHGNTVPGSEEHTLWSHVGHTLQEGRQLAHKLEVVVKEIYGDSPNVTGKRDGIIKQHRLRGSNPTIRGIRDQIDTHNQFVEMYLSVINARMGYEQRDRQNYHFQELKKSMENLERRLEPTPDMFPRSDEIISIAAVYRDFTSVSLSSLKQITASIEGIENDIPRTRAITNKHFYIPKPVDRFYTGRKEEARQLKDWLLCEEPQETSGSDDEMNAKDKRFVVHGVGGAGKTQFCCKFATQTQNHFWGIFWVDGSSRDRLNHTFAQNVSKIGGVDANKNAALNWLSNLADPWLLIIDNADDPDLDLNDYFPRGANRGHILITTRSPFNKSYGTVGDGYFEFHGLRGQEASCLLLKASEQAQPWDSAVSQMATHIAKTLGYLALAITQAGRTIRNKYCQLHEYVEYYERQWQKTRQGRQSVKGRDIADHLSVFATFELNLRAIEYRGDEASRDALQLLNTFAFLHNQNIRFEILTRAVTNGEIEEENEKEEAETRAVSPPLGWGSWLRHTTFAILAYLHQNRSPPVLPSKRIDQRMRDKRIGRLNPFPLSEPTFSREKALTYMKFSIVYFQNGRYDEAKGLQMAVKDFTMGVLGIEHPKTRLVALALANTMLLLGQPDDAAALQEEVLEACSMYLGPHSLETLMTKCKLAWSRQQQGRLSDAKRLLQEAVMGLEAYHGRKNEHTLDAKDLLGKTATLSYTPESFEEARKLHLDAIEGMTEVHGPQHDRTLTACENLCMTDVESGNQVHFSHAHVMMTEILGIRRKKLGREHGMTLIAMVNLARVKIALGDLKDAEDMLQDVLPIGERNYGSDHVGLLWGRFHLSTIWVRQERWREAERLLVDIVARQCNLLQGRGKYHPDRLIALKTLARVYYELGRLYDCARVADEALEGFNKINATDHPVAASLREEKKSWVGERVVVSRMDSVASPTLRSNTF</sequence>
<gene>
    <name evidence="2" type="ORF">SLS60_002627</name>
</gene>
<dbReference type="Proteomes" id="UP001521785">
    <property type="component" value="Unassembled WGS sequence"/>
</dbReference>
<evidence type="ECO:0000256" key="1">
    <source>
        <dbReference type="SAM" id="Coils"/>
    </source>
</evidence>
<reference evidence="2 3" key="1">
    <citation type="submission" date="2024-02" db="EMBL/GenBank/DDBJ databases">
        <title>De novo assembly and annotation of 12 fungi associated with fruit tree decline syndrome in Ontario, Canada.</title>
        <authorList>
            <person name="Sulman M."/>
            <person name="Ellouze W."/>
            <person name="Ilyukhin E."/>
        </authorList>
    </citation>
    <scope>NUCLEOTIDE SEQUENCE [LARGE SCALE GENOMIC DNA]</scope>
    <source>
        <strain evidence="2 3">M42-189</strain>
    </source>
</reference>